<name>B9KC56_THENN</name>
<evidence type="ECO:0000313" key="3">
    <source>
        <dbReference type="Proteomes" id="UP000000445"/>
    </source>
</evidence>
<dbReference type="PANTHER" id="PTHR36536">
    <property type="entry name" value="UPF0111 PROTEIN HI_1603"/>
    <property type="match status" value="1"/>
</dbReference>
<evidence type="ECO:0008006" key="4">
    <source>
        <dbReference type="Google" id="ProtNLM"/>
    </source>
</evidence>
<comment type="similarity">
    <text evidence="1">Belongs to the UPF0111 family.</text>
</comment>
<evidence type="ECO:0000313" key="2">
    <source>
        <dbReference type="EMBL" id="ACM22602.1"/>
    </source>
</evidence>
<dbReference type="EMBL" id="CP000916">
    <property type="protein sequence ID" value="ACM22602.1"/>
    <property type="molecule type" value="Genomic_DNA"/>
</dbReference>
<dbReference type="InterPro" id="IPR002727">
    <property type="entry name" value="DUF47"/>
</dbReference>
<dbReference type="Gene3D" id="1.20.58.220">
    <property type="entry name" value="Phosphate transport system protein phou homolog 2, domain 2"/>
    <property type="match status" value="1"/>
</dbReference>
<proteinExistence type="inferred from homology"/>
<accession>B9KC56</accession>
<dbReference type="InterPro" id="IPR038078">
    <property type="entry name" value="PhoU-like_sf"/>
</dbReference>
<dbReference type="RefSeq" id="WP_015918921.1">
    <property type="nucleotide sequence ID" value="NC_011978.1"/>
</dbReference>
<dbReference type="SUPFAM" id="SSF109755">
    <property type="entry name" value="PhoU-like"/>
    <property type="match status" value="1"/>
</dbReference>
<reference evidence="2 3" key="1">
    <citation type="journal article" date="2009" name="Biosci. Biotechnol. Biochem.">
        <title>WeGAS: a web-based microbial genome annotation system.</title>
        <authorList>
            <person name="Lee D."/>
            <person name="Seo H."/>
            <person name="Park C."/>
            <person name="Park K."/>
        </authorList>
    </citation>
    <scope>NUCLEOTIDE SEQUENCE [LARGE SCALE GENOMIC DNA]</scope>
    <source>
        <strain evidence="3">ATCC 49049 / DSM 4359 / NBRC 107923 / NS-E</strain>
    </source>
</reference>
<evidence type="ECO:0000256" key="1">
    <source>
        <dbReference type="ARBA" id="ARBA00008591"/>
    </source>
</evidence>
<protein>
    <recommendedName>
        <fullName evidence="4">Phosphate transport regulator</fullName>
    </recommendedName>
</protein>
<dbReference type="STRING" id="309803.CTN_0426"/>
<gene>
    <name evidence="2" type="ordered locus">CTN_0426</name>
</gene>
<dbReference type="Pfam" id="PF01865">
    <property type="entry name" value="PhoU_div"/>
    <property type="match status" value="1"/>
</dbReference>
<dbReference type="eggNOG" id="COG1392">
    <property type="taxonomic scope" value="Bacteria"/>
</dbReference>
<dbReference type="AlphaFoldDB" id="B9KC56"/>
<sequence length="223" mass="26037">MRFIEKMIPEESPIQLLVGLARRGETAVVLLKDAIQDYFEKKFGEGHLNRVIDLERDADQLKAKLKRIYQKIKYSYFEKDDFLYIVHKSDEILDIVRDVVIMLDMNRVDDVPEEVKDRFLELVDSVLSTIRETVEAVEQLKVLAETDFSPIEEEKERREVFDVSMEEREVDTISRDLGKKLYSLKNSMNPVDLIFLNKIARLVSKIADQGKDITKRINSAILK</sequence>
<dbReference type="HOGENOM" id="CLU_104916_0_0_0"/>
<organism evidence="2 3">
    <name type="scientific">Thermotoga neapolitana (strain ATCC 49049 / DSM 4359 / NBRC 107923 / NS-E)</name>
    <dbReference type="NCBI Taxonomy" id="309803"/>
    <lineage>
        <taxon>Bacteria</taxon>
        <taxon>Thermotogati</taxon>
        <taxon>Thermotogota</taxon>
        <taxon>Thermotogae</taxon>
        <taxon>Thermotogales</taxon>
        <taxon>Thermotogaceae</taxon>
        <taxon>Thermotoga</taxon>
    </lineage>
</organism>
<dbReference type="Proteomes" id="UP000000445">
    <property type="component" value="Chromosome"/>
</dbReference>
<dbReference type="PANTHER" id="PTHR36536:SF3">
    <property type="entry name" value="UPF0111 PROTEIN HI_1603"/>
    <property type="match status" value="1"/>
</dbReference>
<dbReference type="InterPro" id="IPR018445">
    <property type="entry name" value="Put_Phosphate_transp_reg"/>
</dbReference>
<keyword evidence="3" id="KW-1185">Reference proteome</keyword>
<dbReference type="KEGG" id="tna:CTN_0426"/>